<dbReference type="Proteomes" id="UP000826775">
    <property type="component" value="Chromosome"/>
</dbReference>
<dbReference type="RefSeq" id="WP_260320556.1">
    <property type="nucleotide sequence ID" value="NZ_AP024814.1"/>
</dbReference>
<evidence type="ECO:0000313" key="2">
    <source>
        <dbReference type="Proteomes" id="UP000826775"/>
    </source>
</evidence>
<name>A0ABM7SCA1_9HELI</name>
<dbReference type="EMBL" id="AP024814">
    <property type="protein sequence ID" value="BCZ18022.1"/>
    <property type="molecule type" value="Genomic_DNA"/>
</dbReference>
<organism evidence="1 2">
    <name type="scientific">Helicobacter gastrocanis</name>
    <dbReference type="NCBI Taxonomy" id="2849641"/>
    <lineage>
        <taxon>Bacteria</taxon>
        <taxon>Pseudomonadati</taxon>
        <taxon>Campylobacterota</taxon>
        <taxon>Epsilonproteobacteria</taxon>
        <taxon>Campylobacterales</taxon>
        <taxon>Helicobacteraceae</taxon>
        <taxon>Helicobacter</taxon>
    </lineage>
</organism>
<reference evidence="1 2" key="1">
    <citation type="submission" date="2021-07" db="EMBL/GenBank/DDBJ databases">
        <title>Novel Helicobacter sp. Isolated from a dog.</title>
        <authorList>
            <person name="Rimbara E."/>
            <person name="Suzuki M."/>
        </authorList>
    </citation>
    <scope>NUCLEOTIDE SEQUENCE [LARGE SCALE GENOMIC DNA]</scope>
    <source>
        <strain evidence="2">NHP19-003</strain>
    </source>
</reference>
<accession>A0ABM7SCA1</accession>
<dbReference type="InterPro" id="IPR019219">
    <property type="entry name" value="DUF2130"/>
</dbReference>
<sequence>MSEAMPKDLERMGLVEGVWVCSFQEFKGLSVALREMVVRLHGAYKSQENKADKMHCLYDYLTGQEFSQHVQGLVENFMALRKNLAEEKQAMQKLWAKREKQIEQILTHISYTYGSLEGIAGLDMPALPALQLPNG</sequence>
<evidence type="ECO:0000313" key="1">
    <source>
        <dbReference type="EMBL" id="BCZ18022.1"/>
    </source>
</evidence>
<gene>
    <name evidence="1" type="ORF">NHP190003_13040</name>
</gene>
<dbReference type="Pfam" id="PF09903">
    <property type="entry name" value="DUF2130"/>
    <property type="match status" value="1"/>
</dbReference>
<proteinExistence type="predicted"/>
<keyword evidence="2" id="KW-1185">Reference proteome</keyword>
<protein>
    <submittedName>
        <fullName evidence="1">Uncharacterized protein</fullName>
    </submittedName>
</protein>